<evidence type="ECO:0000256" key="1">
    <source>
        <dbReference type="ARBA" id="ARBA00004561"/>
    </source>
</evidence>
<evidence type="ECO:0000259" key="6">
    <source>
        <dbReference type="Pfam" id="PF00419"/>
    </source>
</evidence>
<feature type="chain" id="PRO_5016341994" description="Fimbrial-type adhesion domain-containing protein" evidence="5">
    <location>
        <begin position="18"/>
        <end position="172"/>
    </location>
</feature>
<dbReference type="InterPro" id="IPR000259">
    <property type="entry name" value="Adhesion_dom_fimbrial"/>
</dbReference>
<dbReference type="GO" id="GO:0009289">
    <property type="term" value="C:pilus"/>
    <property type="evidence" value="ECO:0007669"/>
    <property type="project" value="UniProtKB-SubCell"/>
</dbReference>
<sequence>MKKKALVLLLLSLSSSAKDHGKGEVSVNGQIQESACNIHLDDVFQSLFFDNVKVSHIVNDDEDKAKNFTIRLINCSAEKSTGGLWESVHISFDGTPDRQNGDLFLMSGEGSGVAVQIKDTNGQRVLPGRRVNVAKVENGQTRLDFKIKLVSNGTQLLLGSLSTTIKFTIEYQ</sequence>
<dbReference type="PANTHER" id="PTHR33420:SF12">
    <property type="entry name" value="FIMBRIN-LIKE PROTEIN FIMI-RELATED"/>
    <property type="match status" value="1"/>
</dbReference>
<evidence type="ECO:0000256" key="5">
    <source>
        <dbReference type="SAM" id="SignalP"/>
    </source>
</evidence>
<comment type="caution">
    <text evidence="7">The sequence shown here is derived from an EMBL/GenBank/DDBJ whole genome shotgun (WGS) entry which is preliminary data.</text>
</comment>
<reference evidence="7 8" key="1">
    <citation type="submission" date="2018-06" db="EMBL/GenBank/DDBJ databases">
        <title>ACT-28, a chromosomally-encoded AmpC with carbapenemase activity from Enterobacter kobei.</title>
        <authorList>
            <person name="Jousset A.B."/>
            <person name="Oueslati S."/>
            <person name="Bernabeu S."/>
            <person name="Takissian J."/>
            <person name="Creton E."/>
            <person name="Vogel A."/>
            <person name="Cotellon G."/>
            <person name="Bonnin R.A."/>
            <person name="Dortet L."/>
            <person name="Naas T."/>
        </authorList>
    </citation>
    <scope>NUCLEOTIDE SEQUENCE [LARGE SCALE GENOMIC DNA]</scope>
    <source>
        <strain evidence="7 8">99B3</strain>
    </source>
</reference>
<dbReference type="GO" id="GO:0043709">
    <property type="term" value="P:cell adhesion involved in single-species biofilm formation"/>
    <property type="evidence" value="ECO:0007669"/>
    <property type="project" value="TreeGrafter"/>
</dbReference>
<evidence type="ECO:0000256" key="4">
    <source>
        <dbReference type="ARBA" id="ARBA00023263"/>
    </source>
</evidence>
<feature type="domain" description="Fimbrial-type adhesion" evidence="6">
    <location>
        <begin position="26"/>
        <end position="172"/>
    </location>
</feature>
<evidence type="ECO:0000256" key="3">
    <source>
        <dbReference type="ARBA" id="ARBA00022729"/>
    </source>
</evidence>
<dbReference type="Gene3D" id="2.60.40.1090">
    <property type="entry name" value="Fimbrial-type adhesion domain"/>
    <property type="match status" value="1"/>
</dbReference>
<dbReference type="InterPro" id="IPR050263">
    <property type="entry name" value="Bact_Fimbrial_Adh_Pro"/>
</dbReference>
<protein>
    <recommendedName>
        <fullName evidence="6">Fimbrial-type adhesion domain-containing protein</fullName>
    </recommendedName>
</protein>
<dbReference type="SUPFAM" id="SSF49401">
    <property type="entry name" value="Bacterial adhesins"/>
    <property type="match status" value="1"/>
</dbReference>
<comment type="subcellular location">
    <subcellularLocation>
        <location evidence="1">Fimbrium</location>
    </subcellularLocation>
</comment>
<keyword evidence="3 5" id="KW-0732">Signal</keyword>
<dbReference type="EMBL" id="QMDH01000069">
    <property type="protein sequence ID" value="RAZ62012.1"/>
    <property type="molecule type" value="Genomic_DNA"/>
</dbReference>
<dbReference type="Pfam" id="PF00419">
    <property type="entry name" value="Fimbrial"/>
    <property type="match status" value="1"/>
</dbReference>
<gene>
    <name evidence="7" type="ORF">DP202_24910</name>
</gene>
<organism evidence="7 8">
    <name type="scientific">Enterobacter cloacae</name>
    <dbReference type="NCBI Taxonomy" id="550"/>
    <lineage>
        <taxon>Bacteria</taxon>
        <taxon>Pseudomonadati</taxon>
        <taxon>Pseudomonadota</taxon>
        <taxon>Gammaproteobacteria</taxon>
        <taxon>Enterobacterales</taxon>
        <taxon>Enterobacteriaceae</taxon>
        <taxon>Enterobacter</taxon>
        <taxon>Enterobacter cloacae complex</taxon>
    </lineage>
</organism>
<name>A0A330G2E3_ENTCL</name>
<evidence type="ECO:0000313" key="7">
    <source>
        <dbReference type="EMBL" id="RAZ62012.1"/>
    </source>
</evidence>
<comment type="similarity">
    <text evidence="2">Belongs to the fimbrial protein family.</text>
</comment>
<dbReference type="PANTHER" id="PTHR33420">
    <property type="entry name" value="FIMBRIAL SUBUNIT ELFA-RELATED"/>
    <property type="match status" value="1"/>
</dbReference>
<accession>A0A330G2E3</accession>
<dbReference type="AlphaFoldDB" id="A0A330G2E3"/>
<dbReference type="Proteomes" id="UP000251576">
    <property type="component" value="Unassembled WGS sequence"/>
</dbReference>
<proteinExistence type="inferred from homology"/>
<evidence type="ECO:0000256" key="2">
    <source>
        <dbReference type="ARBA" id="ARBA00006671"/>
    </source>
</evidence>
<dbReference type="RefSeq" id="WP_112781972.1">
    <property type="nucleotide sequence ID" value="NZ_CABMNQ010000069.1"/>
</dbReference>
<feature type="signal peptide" evidence="5">
    <location>
        <begin position="1"/>
        <end position="17"/>
    </location>
</feature>
<evidence type="ECO:0000313" key="8">
    <source>
        <dbReference type="Proteomes" id="UP000251576"/>
    </source>
</evidence>
<keyword evidence="4" id="KW-0281">Fimbrium</keyword>
<dbReference type="InterPro" id="IPR036937">
    <property type="entry name" value="Adhesion_dom_fimbrial_sf"/>
</dbReference>
<dbReference type="InterPro" id="IPR008966">
    <property type="entry name" value="Adhesion_dom_sf"/>
</dbReference>